<evidence type="ECO:0000313" key="2">
    <source>
        <dbReference type="EMBL" id="SDO50267.1"/>
    </source>
</evidence>
<dbReference type="RefSeq" id="WP_170842613.1">
    <property type="nucleotide sequence ID" value="NZ_FNIT01000007.1"/>
</dbReference>
<dbReference type="Proteomes" id="UP000198793">
    <property type="component" value="Unassembled WGS sequence"/>
</dbReference>
<evidence type="ECO:0000313" key="3">
    <source>
        <dbReference type="Proteomes" id="UP000198793"/>
    </source>
</evidence>
<gene>
    <name evidence="2" type="ORF">SAMN05192530_10767</name>
</gene>
<proteinExistence type="predicted"/>
<dbReference type="AlphaFoldDB" id="A0A1H0K346"/>
<name>A0A1H0K346_9HYPH</name>
<accession>A0A1H0K346</accession>
<protein>
    <submittedName>
        <fullName evidence="2">Uncharacterized protein</fullName>
    </submittedName>
</protein>
<evidence type="ECO:0000256" key="1">
    <source>
        <dbReference type="SAM" id="MobiDB-lite"/>
    </source>
</evidence>
<feature type="region of interest" description="Disordered" evidence="1">
    <location>
        <begin position="1"/>
        <end position="55"/>
    </location>
</feature>
<dbReference type="EMBL" id="FNIT01000007">
    <property type="protein sequence ID" value="SDO50267.1"/>
    <property type="molecule type" value="Genomic_DNA"/>
</dbReference>
<sequence>MSRRREEDISPAEAQNTGPFHRSPPGPPERRDPSPASDAVSPLRPGGEAEARDDL</sequence>
<keyword evidence="3" id="KW-1185">Reference proteome</keyword>
<organism evidence="2 3">
    <name type="scientific">Aureimonas jatrophae</name>
    <dbReference type="NCBI Taxonomy" id="1166073"/>
    <lineage>
        <taxon>Bacteria</taxon>
        <taxon>Pseudomonadati</taxon>
        <taxon>Pseudomonadota</taxon>
        <taxon>Alphaproteobacteria</taxon>
        <taxon>Hyphomicrobiales</taxon>
        <taxon>Aurantimonadaceae</taxon>
        <taxon>Aureimonas</taxon>
    </lineage>
</organism>
<reference evidence="2 3" key="1">
    <citation type="submission" date="2016-10" db="EMBL/GenBank/DDBJ databases">
        <authorList>
            <person name="de Groot N.N."/>
        </authorList>
    </citation>
    <scope>NUCLEOTIDE SEQUENCE [LARGE SCALE GENOMIC DNA]</scope>
    <source>
        <strain evidence="3">L7-484,KACC 16230,DSM 25025</strain>
    </source>
</reference>